<dbReference type="Gene3D" id="3.90.550.10">
    <property type="entry name" value="Spore Coat Polysaccharide Biosynthesis Protein SpsA, Chain A"/>
    <property type="match status" value="1"/>
</dbReference>
<name>A0A1I1DHP9_9BURK</name>
<dbReference type="InterPro" id="IPR029044">
    <property type="entry name" value="Nucleotide-diphossugar_trans"/>
</dbReference>
<dbReference type="EMBL" id="FOLD01000001">
    <property type="protein sequence ID" value="SFB74441.1"/>
    <property type="molecule type" value="Genomic_DNA"/>
</dbReference>
<dbReference type="Proteomes" id="UP000198639">
    <property type="component" value="Unassembled WGS sequence"/>
</dbReference>
<dbReference type="InterPro" id="IPR050256">
    <property type="entry name" value="Glycosyltransferase_2"/>
</dbReference>
<evidence type="ECO:0000256" key="2">
    <source>
        <dbReference type="ARBA" id="ARBA00022676"/>
    </source>
</evidence>
<evidence type="ECO:0000259" key="9">
    <source>
        <dbReference type="Pfam" id="PF00535"/>
    </source>
</evidence>
<keyword evidence="2" id="KW-0328">Glycosyltransferase</keyword>
<keyword evidence="5" id="KW-0448">Lipopolysaccharide biosynthesis</keyword>
<keyword evidence="11" id="KW-1185">Reference proteome</keyword>
<keyword evidence="4 8" id="KW-0812">Transmembrane</keyword>
<evidence type="ECO:0000313" key="10">
    <source>
        <dbReference type="EMBL" id="SFB74441.1"/>
    </source>
</evidence>
<reference evidence="11" key="1">
    <citation type="submission" date="2016-10" db="EMBL/GenBank/DDBJ databases">
        <authorList>
            <person name="Varghese N."/>
            <person name="Submissions S."/>
        </authorList>
    </citation>
    <scope>NUCLEOTIDE SEQUENCE [LARGE SCALE GENOMIC DNA]</scope>
    <source>
        <strain evidence="11">CGMCC 1.12041</strain>
    </source>
</reference>
<evidence type="ECO:0000256" key="3">
    <source>
        <dbReference type="ARBA" id="ARBA00022679"/>
    </source>
</evidence>
<keyword evidence="7 8" id="KW-0472">Membrane</keyword>
<feature type="domain" description="Glycosyltransferase 2-like" evidence="9">
    <location>
        <begin position="34"/>
        <end position="173"/>
    </location>
</feature>
<dbReference type="PANTHER" id="PTHR48090:SF3">
    <property type="entry name" value="UNDECAPRENYL-PHOSPHATE 4-DEOXY-4-FORMAMIDO-L-ARABINOSE TRANSFERASE"/>
    <property type="match status" value="1"/>
</dbReference>
<evidence type="ECO:0000313" key="11">
    <source>
        <dbReference type="Proteomes" id="UP000198639"/>
    </source>
</evidence>
<evidence type="ECO:0000256" key="4">
    <source>
        <dbReference type="ARBA" id="ARBA00022692"/>
    </source>
</evidence>
<organism evidence="10 11">
    <name type="scientific">Massilia yuzhufengensis</name>
    <dbReference type="NCBI Taxonomy" id="1164594"/>
    <lineage>
        <taxon>Bacteria</taxon>
        <taxon>Pseudomonadati</taxon>
        <taxon>Pseudomonadota</taxon>
        <taxon>Betaproteobacteria</taxon>
        <taxon>Burkholderiales</taxon>
        <taxon>Oxalobacteraceae</taxon>
        <taxon>Telluria group</taxon>
        <taxon>Massilia</taxon>
    </lineage>
</organism>
<dbReference type="GO" id="GO:0099621">
    <property type="term" value="F:undecaprenyl-phosphate 4-deoxy-4-formamido-L-arabinose transferase activity"/>
    <property type="evidence" value="ECO:0007669"/>
    <property type="project" value="TreeGrafter"/>
</dbReference>
<dbReference type="SUPFAM" id="SSF53448">
    <property type="entry name" value="Nucleotide-diphospho-sugar transferases"/>
    <property type="match status" value="1"/>
</dbReference>
<keyword evidence="1" id="KW-1003">Cell membrane</keyword>
<dbReference type="GO" id="GO:0005886">
    <property type="term" value="C:plasma membrane"/>
    <property type="evidence" value="ECO:0007669"/>
    <property type="project" value="TreeGrafter"/>
</dbReference>
<evidence type="ECO:0000256" key="7">
    <source>
        <dbReference type="ARBA" id="ARBA00023136"/>
    </source>
</evidence>
<gene>
    <name evidence="10" type="ORF">SAMN05216204_101215</name>
</gene>
<dbReference type="InterPro" id="IPR001173">
    <property type="entry name" value="Glyco_trans_2-like"/>
</dbReference>
<dbReference type="AlphaFoldDB" id="A0A1I1DHP9"/>
<feature type="transmembrane region" description="Helical" evidence="8">
    <location>
        <begin position="267"/>
        <end position="287"/>
    </location>
</feature>
<dbReference type="PANTHER" id="PTHR48090">
    <property type="entry name" value="UNDECAPRENYL-PHOSPHATE 4-DEOXY-4-FORMAMIDO-L-ARABINOSE TRANSFERASE-RELATED"/>
    <property type="match status" value="1"/>
</dbReference>
<accession>A0A1I1DHP9</accession>
<keyword evidence="6 8" id="KW-1133">Transmembrane helix</keyword>
<evidence type="ECO:0000256" key="6">
    <source>
        <dbReference type="ARBA" id="ARBA00022989"/>
    </source>
</evidence>
<dbReference type="GO" id="GO:0009103">
    <property type="term" value="P:lipopolysaccharide biosynthetic process"/>
    <property type="evidence" value="ECO:0007669"/>
    <property type="project" value="UniProtKB-KW"/>
</dbReference>
<proteinExistence type="predicted"/>
<evidence type="ECO:0000256" key="1">
    <source>
        <dbReference type="ARBA" id="ARBA00022475"/>
    </source>
</evidence>
<keyword evidence="3 10" id="KW-0808">Transferase</keyword>
<evidence type="ECO:0000256" key="8">
    <source>
        <dbReference type="SAM" id="Phobius"/>
    </source>
</evidence>
<sequence length="350" mass="37817">MQYDAQIQHGASHASTVSLTMNNPAIPQDEVRVSVVIPTYRGADTLPQLVEELSPFCTSGTTPGGLAYRISEIILVHDCGPDRSDLCLEQLAAKYSVVRPLWLSRNFGQHAATLAGMASAAGDWIVTLDEDGQQDPRDIARMLDMAINKSLQLVYAQPTNPPPHGFWRNTASRLVKTISVNVLGLESLGRFNSFRMVDGEVGRALAAYCGHGVYLDVGLSWVASRVGHCPVQVREELGRPSGYSLVKLIAHFWGLVLTTGTRPLRMITITGLLSILMAFGVAAWVLISKLYGDIPVQGWASLVIVVSFFSGAILMSLGVIAEYLAVTMGIAMGRPLYVISSKPSRRGPPA</sequence>
<dbReference type="STRING" id="1164594.SAMN05216204_101215"/>
<protein>
    <submittedName>
        <fullName evidence="10">Glycosyltransferase involved in cell wall bisynthesis</fullName>
    </submittedName>
</protein>
<evidence type="ECO:0000256" key="5">
    <source>
        <dbReference type="ARBA" id="ARBA00022985"/>
    </source>
</evidence>
<feature type="transmembrane region" description="Helical" evidence="8">
    <location>
        <begin position="299"/>
        <end position="326"/>
    </location>
</feature>
<dbReference type="Pfam" id="PF00535">
    <property type="entry name" value="Glycos_transf_2"/>
    <property type="match status" value="1"/>
</dbReference>